<evidence type="ECO:0000256" key="1">
    <source>
        <dbReference type="SAM" id="MobiDB-lite"/>
    </source>
</evidence>
<dbReference type="PANTHER" id="PTHR39223">
    <property type="entry name" value="RIKEN CDNA 1700029H14 GENE"/>
    <property type="match status" value="1"/>
</dbReference>
<dbReference type="RefSeq" id="XP_040589533.1">
    <property type="nucleotide sequence ID" value="XM_040733599.1"/>
</dbReference>
<dbReference type="PANTHER" id="PTHR39223:SF1">
    <property type="entry name" value="RIKEN CDNA 1700029H14 GENE"/>
    <property type="match status" value="1"/>
</dbReference>
<evidence type="ECO:0000313" key="3">
    <source>
        <dbReference type="RefSeq" id="XP_040589533.1"/>
    </source>
</evidence>
<feature type="compositionally biased region" description="Basic and acidic residues" evidence="1">
    <location>
        <begin position="131"/>
        <end position="140"/>
    </location>
</feature>
<organism evidence="2 3">
    <name type="scientific">Mesocricetus auratus</name>
    <name type="common">Golden hamster</name>
    <dbReference type="NCBI Taxonomy" id="10036"/>
    <lineage>
        <taxon>Eukaryota</taxon>
        <taxon>Metazoa</taxon>
        <taxon>Chordata</taxon>
        <taxon>Craniata</taxon>
        <taxon>Vertebrata</taxon>
        <taxon>Euteleostomi</taxon>
        <taxon>Mammalia</taxon>
        <taxon>Eutheria</taxon>
        <taxon>Euarchontoglires</taxon>
        <taxon>Glires</taxon>
        <taxon>Rodentia</taxon>
        <taxon>Myomorpha</taxon>
        <taxon>Muroidea</taxon>
        <taxon>Cricetidae</taxon>
        <taxon>Cricetinae</taxon>
        <taxon>Mesocricetus</taxon>
    </lineage>
</organism>
<accession>A0ABM2WGP5</accession>
<proteinExistence type="predicted"/>
<feature type="compositionally biased region" description="Basic and acidic residues" evidence="1">
    <location>
        <begin position="251"/>
        <end position="263"/>
    </location>
</feature>
<feature type="region of interest" description="Disordered" evidence="1">
    <location>
        <begin position="1"/>
        <end position="150"/>
    </location>
</feature>
<reference evidence="3" key="1">
    <citation type="submission" date="2025-08" db="UniProtKB">
        <authorList>
            <consortium name="RefSeq"/>
        </authorList>
    </citation>
    <scope>IDENTIFICATION</scope>
    <source>
        <tissue evidence="3">Liver</tissue>
    </source>
</reference>
<evidence type="ECO:0000313" key="2">
    <source>
        <dbReference type="Proteomes" id="UP000886700"/>
    </source>
</evidence>
<feature type="compositionally biased region" description="Basic and acidic residues" evidence="1">
    <location>
        <begin position="60"/>
        <end position="76"/>
    </location>
</feature>
<dbReference type="GeneID" id="101839502"/>
<gene>
    <name evidence="3" type="primary">CUNH13orf46</name>
</gene>
<feature type="region of interest" description="Disordered" evidence="1">
    <location>
        <begin position="251"/>
        <end position="308"/>
    </location>
</feature>
<dbReference type="Proteomes" id="UP000886700">
    <property type="component" value="Unplaced"/>
</dbReference>
<feature type="compositionally biased region" description="Basic and acidic residues" evidence="1">
    <location>
        <begin position="103"/>
        <end position="114"/>
    </location>
</feature>
<keyword evidence="2" id="KW-1185">Reference proteome</keyword>
<feature type="compositionally biased region" description="Polar residues" evidence="1">
    <location>
        <begin position="279"/>
        <end position="295"/>
    </location>
</feature>
<sequence length="308" mass="33584">MEKDPTTHRRHRPGPGALPSGIVPGYLKVASEGPELQRSRSVGGLHQKGDPPVCIRKLLRKELDSEDQGKDSRSDIDDTTCQANLEEDGKKQSQDEPGQLDQKCGKSEPEKSDSETGTSEQDGAGKGRHTSVAEEREPESTKLNNLLEKQKPSVFVEIDLGDHTEEEVVTCTVREEKRPPLDTGDLSEDETRTSWMCCIPYSTKKKVKETANALEKALTDTGLALLEAPVVSGQDPSDSATSRALWGLREDSPGLEQLHDPHSMGRARLTAANGDPRQGPSSNPRPITVLGTNHSGPMGRPPHRCHRT</sequence>
<name>A0ABM2WGP5_MESAU</name>
<dbReference type="InterPro" id="IPR040020">
    <property type="entry name" value="C13orf46-like"/>
</dbReference>
<feature type="region of interest" description="Disordered" evidence="1">
    <location>
        <begin position="170"/>
        <end position="190"/>
    </location>
</feature>
<protein>
    <submittedName>
        <fullName evidence="3">Uncharacterized protein C13orf46 homolog isoform X1</fullName>
    </submittedName>
</protein>